<evidence type="ECO:0000256" key="10">
    <source>
        <dbReference type="RuleBase" id="RU361153"/>
    </source>
</evidence>
<dbReference type="GO" id="GO:0016787">
    <property type="term" value="F:hydrolase activity"/>
    <property type="evidence" value="ECO:0007669"/>
    <property type="project" value="UniProtKB-KW"/>
</dbReference>
<comment type="similarity">
    <text evidence="2 10">Belongs to the glycosyl hydrolase 5 (cellulase A) family.</text>
</comment>
<gene>
    <name evidence="13" type="ORF">PG996_013636</name>
</gene>
<keyword evidence="14" id="KW-1185">Reference proteome</keyword>
<dbReference type="PANTHER" id="PTHR31297">
    <property type="entry name" value="GLUCAN ENDO-1,6-BETA-GLUCOSIDASE B"/>
    <property type="match status" value="1"/>
</dbReference>
<dbReference type="Pfam" id="PF00150">
    <property type="entry name" value="Cellulase"/>
    <property type="match status" value="1"/>
</dbReference>
<name>A0ABR1U8A9_9PEZI</name>
<comment type="caution">
    <text evidence="13">The sequence shown here is derived from an EMBL/GenBank/DDBJ whole genome shotgun (WGS) entry which is preliminary data.</text>
</comment>
<dbReference type="EC" id="3.2.1.58" evidence="9"/>
<keyword evidence="6 10" id="KW-0326">Glycosidase</keyword>
<accession>A0ABR1U8A9</accession>
<keyword evidence="4 11" id="KW-0732">Signal</keyword>
<evidence type="ECO:0000256" key="9">
    <source>
        <dbReference type="ARBA" id="ARBA00038929"/>
    </source>
</evidence>
<keyword evidence="3" id="KW-0964">Secreted</keyword>
<protein>
    <recommendedName>
        <fullName evidence="9">glucan 1,3-beta-glucosidase</fullName>
        <ecNumber evidence="9">3.2.1.58</ecNumber>
    </recommendedName>
</protein>
<evidence type="ECO:0000313" key="14">
    <source>
        <dbReference type="Proteomes" id="UP001446871"/>
    </source>
</evidence>
<evidence type="ECO:0000256" key="7">
    <source>
        <dbReference type="ARBA" id="ARBA00023316"/>
    </source>
</evidence>
<feature type="signal peptide" evidence="11">
    <location>
        <begin position="1"/>
        <end position="23"/>
    </location>
</feature>
<evidence type="ECO:0000256" key="8">
    <source>
        <dbReference type="ARBA" id="ARBA00036824"/>
    </source>
</evidence>
<evidence type="ECO:0000259" key="12">
    <source>
        <dbReference type="Pfam" id="PF00150"/>
    </source>
</evidence>
<evidence type="ECO:0000256" key="1">
    <source>
        <dbReference type="ARBA" id="ARBA00004613"/>
    </source>
</evidence>
<proteinExistence type="inferred from homology"/>
<evidence type="ECO:0000256" key="11">
    <source>
        <dbReference type="SAM" id="SignalP"/>
    </source>
</evidence>
<dbReference type="InterPro" id="IPR050386">
    <property type="entry name" value="Glycosyl_hydrolase_5"/>
</dbReference>
<reference evidence="13 14" key="1">
    <citation type="submission" date="2023-01" db="EMBL/GenBank/DDBJ databases">
        <title>Analysis of 21 Apiospora genomes using comparative genomics revels a genus with tremendous synthesis potential of carbohydrate active enzymes and secondary metabolites.</title>
        <authorList>
            <person name="Sorensen T."/>
        </authorList>
    </citation>
    <scope>NUCLEOTIDE SEQUENCE [LARGE SCALE GENOMIC DNA]</scope>
    <source>
        <strain evidence="13 14">CBS 83171</strain>
    </source>
</reference>
<evidence type="ECO:0000256" key="6">
    <source>
        <dbReference type="ARBA" id="ARBA00023295"/>
    </source>
</evidence>
<dbReference type="PANTHER" id="PTHR31297:SF1">
    <property type="entry name" value="GLUCAN 1,3-BETA-GLUCOSIDASE I_II-RELATED"/>
    <property type="match status" value="1"/>
</dbReference>
<dbReference type="Proteomes" id="UP001446871">
    <property type="component" value="Unassembled WGS sequence"/>
</dbReference>
<evidence type="ECO:0000256" key="3">
    <source>
        <dbReference type="ARBA" id="ARBA00022525"/>
    </source>
</evidence>
<evidence type="ECO:0000313" key="13">
    <source>
        <dbReference type="EMBL" id="KAK8054335.1"/>
    </source>
</evidence>
<comment type="subcellular location">
    <subcellularLocation>
        <location evidence="1">Secreted</location>
    </subcellularLocation>
</comment>
<dbReference type="SUPFAM" id="SSF51445">
    <property type="entry name" value="(Trans)glycosidases"/>
    <property type="match status" value="1"/>
</dbReference>
<keyword evidence="7" id="KW-0961">Cell wall biogenesis/degradation</keyword>
<dbReference type="EMBL" id="JAQQWM010000008">
    <property type="protein sequence ID" value="KAK8054335.1"/>
    <property type="molecule type" value="Genomic_DNA"/>
</dbReference>
<evidence type="ECO:0000256" key="4">
    <source>
        <dbReference type="ARBA" id="ARBA00022729"/>
    </source>
</evidence>
<organism evidence="13 14">
    <name type="scientific">Apiospora saccharicola</name>
    <dbReference type="NCBI Taxonomy" id="335842"/>
    <lineage>
        <taxon>Eukaryota</taxon>
        <taxon>Fungi</taxon>
        <taxon>Dikarya</taxon>
        <taxon>Ascomycota</taxon>
        <taxon>Pezizomycotina</taxon>
        <taxon>Sordariomycetes</taxon>
        <taxon>Xylariomycetidae</taxon>
        <taxon>Amphisphaeriales</taxon>
        <taxon>Apiosporaceae</taxon>
        <taxon>Apiospora</taxon>
    </lineage>
</organism>
<evidence type="ECO:0000256" key="2">
    <source>
        <dbReference type="ARBA" id="ARBA00005641"/>
    </source>
</evidence>
<dbReference type="InterPro" id="IPR001547">
    <property type="entry name" value="Glyco_hydro_5"/>
</dbReference>
<dbReference type="Gene3D" id="3.20.20.80">
    <property type="entry name" value="Glycosidases"/>
    <property type="match status" value="1"/>
</dbReference>
<dbReference type="InterPro" id="IPR017853">
    <property type="entry name" value="GH"/>
</dbReference>
<comment type="catalytic activity">
    <reaction evidence="8">
        <text>Successive hydrolysis of beta-D-glucose units from the non-reducing ends of (1-&gt;3)-beta-D-glucans, releasing alpha-glucose.</text>
        <dbReference type="EC" id="3.2.1.58"/>
    </reaction>
</comment>
<evidence type="ECO:0000256" key="5">
    <source>
        <dbReference type="ARBA" id="ARBA00022801"/>
    </source>
</evidence>
<sequence>MGLSRILCAAGLTLSLLASGSHAAPADRMSPMLGRDIESVLGGAKIRGVNLGGWLLLEPWITPSIFEQTPENVVDEFTMGETLGKDVATQLLRNHWEHFITENDFKDIAAKGLNFVRIPIGYWAITPLNGDPYSQGAYEFLGKALDWAQSAKLKVMIDLHGAPGSQNGLDNSGKRGGIGWLQGDTLAQTVKALKKISDDHAHHPAVAAIELLNEPMGPKIDMGAVKSFMGQGYQTVNSAGAGVTVAFHDAFQGPDAWNDWGNGMQNLLLDTHHYEVFDVGQLHMDVGAHISSACGFGQRMASSNKMTINGEWCGAMTDCAKWLNGRGVGARWDGTFNYEGQGSSYIGSCDGARRAGSIDQIQGQGRANLRDFINAQMVAYDRADGWIFWTWKTESAPEWDYRALANAGVIPVPPNPYNPNICG</sequence>
<keyword evidence="5 10" id="KW-0378">Hydrolase</keyword>
<feature type="chain" id="PRO_5045909753" description="glucan 1,3-beta-glucosidase" evidence="11">
    <location>
        <begin position="24"/>
        <end position="423"/>
    </location>
</feature>
<feature type="domain" description="Glycoside hydrolase family 5" evidence="12">
    <location>
        <begin position="84"/>
        <end position="313"/>
    </location>
</feature>